<dbReference type="GO" id="GO:0005524">
    <property type="term" value="F:ATP binding"/>
    <property type="evidence" value="ECO:0007669"/>
    <property type="project" value="InterPro"/>
</dbReference>
<dbReference type="PROSITE" id="PS00108">
    <property type="entry name" value="PROTEIN_KINASE_ST"/>
    <property type="match status" value="1"/>
</dbReference>
<evidence type="ECO:0000256" key="1">
    <source>
        <dbReference type="SAM" id="MobiDB-lite"/>
    </source>
</evidence>
<feature type="region of interest" description="Disordered" evidence="1">
    <location>
        <begin position="439"/>
        <end position="458"/>
    </location>
</feature>
<evidence type="ECO:0000313" key="3">
    <source>
        <dbReference type="EMBL" id="CAD8763285.1"/>
    </source>
</evidence>
<gene>
    <name evidence="3" type="ORF">PDEL1432_LOCUS3325</name>
</gene>
<reference evidence="3" key="1">
    <citation type="submission" date="2021-01" db="EMBL/GenBank/DDBJ databases">
        <authorList>
            <person name="Corre E."/>
            <person name="Pelletier E."/>
            <person name="Niang G."/>
            <person name="Scheremetjew M."/>
            <person name="Finn R."/>
            <person name="Kale V."/>
            <person name="Holt S."/>
            <person name="Cochrane G."/>
            <person name="Meng A."/>
            <person name="Brown T."/>
            <person name="Cohen L."/>
        </authorList>
    </citation>
    <scope>NUCLEOTIDE SEQUENCE</scope>
    <source>
        <strain evidence="3">UNC1205</strain>
    </source>
</reference>
<dbReference type="Gene3D" id="1.10.510.10">
    <property type="entry name" value="Transferase(Phosphotransferase) domain 1"/>
    <property type="match status" value="1"/>
</dbReference>
<dbReference type="InterPro" id="IPR011009">
    <property type="entry name" value="Kinase-like_dom_sf"/>
</dbReference>
<dbReference type="GO" id="GO:0005737">
    <property type="term" value="C:cytoplasm"/>
    <property type="evidence" value="ECO:0007669"/>
    <property type="project" value="TreeGrafter"/>
</dbReference>
<dbReference type="Pfam" id="PF00069">
    <property type="entry name" value="Pkinase"/>
    <property type="match status" value="2"/>
</dbReference>
<dbReference type="PANTHER" id="PTHR24361">
    <property type="entry name" value="MITOGEN-ACTIVATED KINASE KINASE KINASE"/>
    <property type="match status" value="1"/>
</dbReference>
<dbReference type="CDD" id="cd14008">
    <property type="entry name" value="STKc_LKB1_CaMKK"/>
    <property type="match status" value="1"/>
</dbReference>
<dbReference type="SUPFAM" id="SSF56112">
    <property type="entry name" value="Protein kinase-like (PK-like)"/>
    <property type="match status" value="1"/>
</dbReference>
<name>A0A7S0UI02_9STRA</name>
<dbReference type="InterPro" id="IPR053235">
    <property type="entry name" value="Ser_Thr_kinase"/>
</dbReference>
<feature type="domain" description="Protein kinase" evidence="2">
    <location>
        <begin position="13"/>
        <end position="369"/>
    </location>
</feature>
<dbReference type="InterPro" id="IPR000719">
    <property type="entry name" value="Prot_kinase_dom"/>
</dbReference>
<dbReference type="GO" id="GO:0004674">
    <property type="term" value="F:protein serine/threonine kinase activity"/>
    <property type="evidence" value="ECO:0007669"/>
    <property type="project" value="TreeGrafter"/>
</dbReference>
<dbReference type="Gene3D" id="3.30.200.20">
    <property type="entry name" value="Phosphorylase Kinase, domain 1"/>
    <property type="match status" value="1"/>
</dbReference>
<sequence length="585" mass="65940">MRPSASFRYSRSYSFEDDSGLMARARLFNRFRSKSRDFGGSESFNDENDQLVAVKILSKSNLKRRRTITRDKTTNRVKVKTALQQVEREIALMKKLEHPNLVRLYEVIDSPETDILYMVLEYMPLGEILTFNEENGTFKRSESLRHKQIEGLVDAGHFDEEHAALYIVDILHGLAYLHQHHICHRDLKPENILLSDRGIAKVGDFGVSHIFEEENTDNSKKVLASIDEDLTRRKDQDGDGFGNRPVLTRQDSESAYDLEKMAGKGLLTKTEGTWCFWSPEMCSGCDSNGFSCYAADMWAVGVCLYIFATGKLPFYNTVPLDLFETISNCKVQYEGLGLSAPLIDLLQKCLEKDPNKRAGVGDCLHHPFLKAARQKRIKQLGEEFETSERAIISEEDIRLAFRTVTSVPVQVLRTASKKLQEGFCHTRDNLMGRIPSLASTADTEAKSPSSSKKQDSNHVVFYSRQASGDSFQSETSGAYTLRLHNHQHQNNNNKHETETESETASKLSSTVSFGSNTTEDRKEFTSRVSFGSTEGDLPVIPSENLRNDENDDSVTKTHENCIPESAPPFEEETIGKKAPSSCLIQ</sequence>
<dbReference type="AlphaFoldDB" id="A0A7S0UI02"/>
<dbReference type="PROSITE" id="PS50011">
    <property type="entry name" value="PROTEIN_KINASE_DOM"/>
    <property type="match status" value="1"/>
</dbReference>
<organism evidence="3">
    <name type="scientific">Pseudo-nitzschia delicatissima</name>
    <dbReference type="NCBI Taxonomy" id="44447"/>
    <lineage>
        <taxon>Eukaryota</taxon>
        <taxon>Sar</taxon>
        <taxon>Stramenopiles</taxon>
        <taxon>Ochrophyta</taxon>
        <taxon>Bacillariophyta</taxon>
        <taxon>Bacillariophyceae</taxon>
        <taxon>Bacillariophycidae</taxon>
        <taxon>Bacillariales</taxon>
        <taxon>Bacillariaceae</taxon>
        <taxon>Pseudo-nitzschia</taxon>
    </lineage>
</organism>
<proteinExistence type="predicted"/>
<feature type="compositionally biased region" description="Polar residues" evidence="1">
    <location>
        <begin position="502"/>
        <end position="517"/>
    </location>
</feature>
<protein>
    <recommendedName>
        <fullName evidence="2">Protein kinase domain-containing protein</fullName>
    </recommendedName>
</protein>
<evidence type="ECO:0000259" key="2">
    <source>
        <dbReference type="PROSITE" id="PS50011"/>
    </source>
</evidence>
<feature type="region of interest" description="Disordered" evidence="1">
    <location>
        <begin position="488"/>
        <end position="585"/>
    </location>
</feature>
<feature type="compositionally biased region" description="Basic and acidic residues" evidence="1">
    <location>
        <begin position="545"/>
        <end position="561"/>
    </location>
</feature>
<accession>A0A7S0UI02</accession>
<dbReference type="EMBL" id="HBFL01004627">
    <property type="protein sequence ID" value="CAD8763285.1"/>
    <property type="molecule type" value="Transcribed_RNA"/>
</dbReference>
<feature type="compositionally biased region" description="Polar residues" evidence="1">
    <location>
        <begin position="439"/>
        <end position="451"/>
    </location>
</feature>
<dbReference type="InterPro" id="IPR008271">
    <property type="entry name" value="Ser/Thr_kinase_AS"/>
</dbReference>
<dbReference type="SMART" id="SM00220">
    <property type="entry name" value="S_TKc"/>
    <property type="match status" value="1"/>
</dbReference>